<protein>
    <submittedName>
        <fullName evidence="1">Uncharacterized protein</fullName>
    </submittedName>
</protein>
<proteinExistence type="predicted"/>
<comment type="caution">
    <text evidence="1">The sequence shown here is derived from an EMBL/GenBank/DDBJ whole genome shotgun (WGS) entry which is preliminary data.</text>
</comment>
<keyword evidence="2" id="KW-1185">Reference proteome</keyword>
<evidence type="ECO:0000313" key="1">
    <source>
        <dbReference type="EMBL" id="KAF9060633.1"/>
    </source>
</evidence>
<reference evidence="1" key="1">
    <citation type="submission" date="2020-11" db="EMBL/GenBank/DDBJ databases">
        <authorList>
            <consortium name="DOE Joint Genome Institute"/>
            <person name="Ahrendt S."/>
            <person name="Riley R."/>
            <person name="Andreopoulos W."/>
            <person name="Labutti K."/>
            <person name="Pangilinan J."/>
            <person name="Ruiz-Duenas F.J."/>
            <person name="Barrasa J.M."/>
            <person name="Sanchez-Garcia M."/>
            <person name="Camarero S."/>
            <person name="Miyauchi S."/>
            <person name="Serrano A."/>
            <person name="Linde D."/>
            <person name="Babiker R."/>
            <person name="Drula E."/>
            <person name="Ayuso-Fernandez I."/>
            <person name="Pacheco R."/>
            <person name="Padilla G."/>
            <person name="Ferreira P."/>
            <person name="Barriuso J."/>
            <person name="Kellner H."/>
            <person name="Castanera R."/>
            <person name="Alfaro M."/>
            <person name="Ramirez L."/>
            <person name="Pisabarro A.G."/>
            <person name="Kuo A."/>
            <person name="Tritt A."/>
            <person name="Lipzen A."/>
            <person name="He G."/>
            <person name="Yan M."/>
            <person name="Ng V."/>
            <person name="Cullen D."/>
            <person name="Martin F."/>
            <person name="Rosso M.-N."/>
            <person name="Henrissat B."/>
            <person name="Hibbett D."/>
            <person name="Martinez A.T."/>
            <person name="Grigoriev I.V."/>
        </authorList>
    </citation>
    <scope>NUCLEOTIDE SEQUENCE</scope>
    <source>
        <strain evidence="1">AH 40177</strain>
    </source>
</reference>
<name>A0A9P5U0K6_9AGAR</name>
<dbReference type="EMBL" id="JADNRY010000234">
    <property type="protein sequence ID" value="KAF9060633.1"/>
    <property type="molecule type" value="Genomic_DNA"/>
</dbReference>
<dbReference type="Proteomes" id="UP000772434">
    <property type="component" value="Unassembled WGS sequence"/>
</dbReference>
<dbReference type="AlphaFoldDB" id="A0A9P5U0K6"/>
<organism evidence="1 2">
    <name type="scientific">Rhodocollybia butyracea</name>
    <dbReference type="NCBI Taxonomy" id="206335"/>
    <lineage>
        <taxon>Eukaryota</taxon>
        <taxon>Fungi</taxon>
        <taxon>Dikarya</taxon>
        <taxon>Basidiomycota</taxon>
        <taxon>Agaricomycotina</taxon>
        <taxon>Agaricomycetes</taxon>
        <taxon>Agaricomycetidae</taxon>
        <taxon>Agaricales</taxon>
        <taxon>Marasmiineae</taxon>
        <taxon>Omphalotaceae</taxon>
        <taxon>Rhodocollybia</taxon>
    </lineage>
</organism>
<evidence type="ECO:0000313" key="2">
    <source>
        <dbReference type="Proteomes" id="UP000772434"/>
    </source>
</evidence>
<accession>A0A9P5U0K6</accession>
<gene>
    <name evidence="1" type="ORF">BDP27DRAFT_407437</name>
</gene>
<sequence>MITNVERHTDPGSARTYGLVLHNPHPKFTCCLKHRRCWEIRWYQQHPITRNRNFPLSDCILAPLSTSHVPHLHDIHRFTSRDRRDELEHRKEMRMSCLAWAAVFAMTNNRQLYSLETENRSTATTQSTQLRPYPSCPLQTGMSLPEALESSQLQICKS</sequence>